<evidence type="ECO:0000256" key="3">
    <source>
        <dbReference type="ARBA" id="ARBA00022777"/>
    </source>
</evidence>
<dbReference type="Pfam" id="PF02782">
    <property type="entry name" value="FGGY_C"/>
    <property type="match status" value="1"/>
</dbReference>
<dbReference type="Proteomes" id="UP001612915">
    <property type="component" value="Unassembled WGS sequence"/>
</dbReference>
<dbReference type="Pfam" id="PF00370">
    <property type="entry name" value="FGGY_N"/>
    <property type="match status" value="1"/>
</dbReference>
<feature type="domain" description="Carbohydrate kinase FGGY N-terminal" evidence="4">
    <location>
        <begin position="4"/>
        <end position="240"/>
    </location>
</feature>
<keyword evidence="7" id="KW-1185">Reference proteome</keyword>
<reference evidence="6 7" key="1">
    <citation type="submission" date="2024-10" db="EMBL/GenBank/DDBJ databases">
        <title>The Natural Products Discovery Center: Release of the First 8490 Sequenced Strains for Exploring Actinobacteria Biosynthetic Diversity.</title>
        <authorList>
            <person name="Kalkreuter E."/>
            <person name="Kautsar S.A."/>
            <person name="Yang D."/>
            <person name="Bader C.D."/>
            <person name="Teijaro C.N."/>
            <person name="Fluegel L."/>
            <person name="Davis C.M."/>
            <person name="Simpson J.R."/>
            <person name="Lauterbach L."/>
            <person name="Steele A.D."/>
            <person name="Gui C."/>
            <person name="Meng S."/>
            <person name="Li G."/>
            <person name="Viehrig K."/>
            <person name="Ye F."/>
            <person name="Su P."/>
            <person name="Kiefer A.F."/>
            <person name="Nichols A."/>
            <person name="Cepeda A.J."/>
            <person name="Yan W."/>
            <person name="Fan B."/>
            <person name="Jiang Y."/>
            <person name="Adhikari A."/>
            <person name="Zheng C.-J."/>
            <person name="Schuster L."/>
            <person name="Cowan T.M."/>
            <person name="Smanski M.J."/>
            <person name="Chevrette M.G."/>
            <person name="De Carvalho L.P.S."/>
            <person name="Shen B."/>
        </authorList>
    </citation>
    <scope>NUCLEOTIDE SEQUENCE [LARGE SCALE GENOMIC DNA]</scope>
    <source>
        <strain evidence="6 7">NPDC049639</strain>
    </source>
</reference>
<keyword evidence="2" id="KW-0808">Transferase</keyword>
<dbReference type="EMBL" id="JBITLV010000003">
    <property type="protein sequence ID" value="MFI7587416.1"/>
    <property type="molecule type" value="Genomic_DNA"/>
</dbReference>
<organism evidence="6 7">
    <name type="scientific">Spongisporangium articulatum</name>
    <dbReference type="NCBI Taxonomy" id="3362603"/>
    <lineage>
        <taxon>Bacteria</taxon>
        <taxon>Bacillati</taxon>
        <taxon>Actinomycetota</taxon>
        <taxon>Actinomycetes</taxon>
        <taxon>Kineosporiales</taxon>
        <taxon>Kineosporiaceae</taxon>
        <taxon>Spongisporangium</taxon>
    </lineage>
</organism>
<keyword evidence="3" id="KW-0418">Kinase</keyword>
<evidence type="ECO:0000256" key="1">
    <source>
        <dbReference type="ARBA" id="ARBA00009156"/>
    </source>
</evidence>
<gene>
    <name evidence="6" type="ORF">ACIB24_10110</name>
</gene>
<accession>A0ABW8AM30</accession>
<evidence type="ECO:0000256" key="2">
    <source>
        <dbReference type="ARBA" id="ARBA00022679"/>
    </source>
</evidence>
<dbReference type="PANTHER" id="PTHR43095">
    <property type="entry name" value="SUGAR KINASE"/>
    <property type="match status" value="1"/>
</dbReference>
<evidence type="ECO:0000313" key="6">
    <source>
        <dbReference type="EMBL" id="MFI7587416.1"/>
    </source>
</evidence>
<dbReference type="RefSeq" id="WP_398279063.1">
    <property type="nucleotide sequence ID" value="NZ_JBITLV010000003.1"/>
</dbReference>
<name>A0ABW8AM30_9ACTN</name>
<dbReference type="InterPro" id="IPR043129">
    <property type="entry name" value="ATPase_NBD"/>
</dbReference>
<dbReference type="InterPro" id="IPR018484">
    <property type="entry name" value="FGGY_N"/>
</dbReference>
<dbReference type="InterPro" id="IPR018485">
    <property type="entry name" value="FGGY_C"/>
</dbReference>
<feature type="domain" description="Carbohydrate kinase FGGY C-terminal" evidence="5">
    <location>
        <begin position="255"/>
        <end position="434"/>
    </location>
</feature>
<dbReference type="CDD" id="cd07773">
    <property type="entry name" value="ASKHA_NBD_FGGY_FK"/>
    <property type="match status" value="1"/>
</dbReference>
<evidence type="ECO:0000259" key="4">
    <source>
        <dbReference type="Pfam" id="PF00370"/>
    </source>
</evidence>
<protein>
    <submittedName>
        <fullName evidence="6">L-fuculokinase</fullName>
    </submittedName>
</protein>
<dbReference type="InterPro" id="IPR000577">
    <property type="entry name" value="Carb_kinase_FGGY"/>
</dbReference>
<dbReference type="InterPro" id="IPR050406">
    <property type="entry name" value="FGGY_Carb_Kinase"/>
</dbReference>
<dbReference type="Gene3D" id="3.30.420.40">
    <property type="match status" value="2"/>
</dbReference>
<dbReference type="PIRSF" id="PIRSF000538">
    <property type="entry name" value="GlpK"/>
    <property type="match status" value="1"/>
</dbReference>
<evidence type="ECO:0000313" key="7">
    <source>
        <dbReference type="Proteomes" id="UP001612915"/>
    </source>
</evidence>
<sequence>MSLVGLDLGTSGVRAAAFDVAGRPLAEVARATTLRRPGPGLAELDAEELLAAAVAVLREVAESPAVRADPVEALSFSVLGEAVVGVDDEGRALGPAPVSMDRRGADLAMAVDRELGADEVQRITGQPLHAMFSVYKVGTVAQWVDAGVRVRTMGEFVAARLGARAAIDTTMAARTGAFDVESGTWSAEMADATGVPVTIWPDVVPAGTTIGAVGTEASGATGLRPGTPIVAGSHDQACSYWGAGGRVGATSVFAFGSSDCLTVGSPTRPEGLIGTGLATYAAAQNLWITLAGTAAGGWALEWWSRTAGASDAAATAALLEDAHDVPPALLVLPYLAGSGTLDNDEAAAGAVLGLTLETSRAELTRAFLEGAGYELARIDEALRARGVEVGAIRAVGTGSQFPLALRMRASAAGLALHAVPGNSSARGAALQAGVGIGLFGSLADLPEPVLGDGGPAVPEDQDWYAAQRRRYTDLAKTIAPLSHGLTAGRHTTEEKR</sequence>
<dbReference type="SUPFAM" id="SSF53067">
    <property type="entry name" value="Actin-like ATPase domain"/>
    <property type="match status" value="2"/>
</dbReference>
<comment type="caution">
    <text evidence="6">The sequence shown here is derived from an EMBL/GenBank/DDBJ whole genome shotgun (WGS) entry which is preliminary data.</text>
</comment>
<comment type="similarity">
    <text evidence="1">Belongs to the FGGY kinase family.</text>
</comment>
<evidence type="ECO:0000259" key="5">
    <source>
        <dbReference type="Pfam" id="PF02782"/>
    </source>
</evidence>
<proteinExistence type="inferred from homology"/>